<feature type="transmembrane region" description="Helical" evidence="8">
    <location>
        <begin position="314"/>
        <end position="333"/>
    </location>
</feature>
<evidence type="ECO:0000256" key="1">
    <source>
        <dbReference type="ARBA" id="ARBA00004141"/>
    </source>
</evidence>
<proteinExistence type="inferred from homology"/>
<evidence type="ECO:0000256" key="3">
    <source>
        <dbReference type="ARBA" id="ARBA00022679"/>
    </source>
</evidence>
<sequence length="541" mass="61403">MLPPGLRTPRAVVLYYDQVYFDLIDSHKAHPFLYPWGTLGAAFVILYLLLDHRKAPLLKAARWSVFGLLCLFQGWCILTNRARHHASAFGVGLLSFWGTLWVASIMIANDCQMEFKRIECRIKPSTANGDTPDGDTTAVNGTSSPKASQDSNLRQRRNLAPATRIYHNGTEYELFWQGFPNSFFARLDWVADAFCSFRGVGWNWQTSGIPPPPAWVQAQLGNESNKDNTTHDSRMTMSRTGIRRFANRRDLFLDTIKSIAIAYIVLDLVVTLMHRDPYFYGYTQDPGPSYSYLTTWQSQTLTQIYRRLLSLTGIYIALFTIFKLGPLSFSCLLGPRFLGLRGEAWQNPADMFGSFRLVMDKGLAGWWGGWWHQTFRFGFEAPATALLDAMNIDKKSTLGRLVSLCIAFFLSGCVHACGSFTQLGDTRPLMGPMRFFLLQAGAIMVQTAFTHQLKSLCIMERCPQLLRQVTNVVVVHVWLYYTSPLLIDDFAQGGVWLFEPLPFSLLRGLGFGAPDDQFFAWWHGLFWWRTGEAWFDTGIAL</sequence>
<evidence type="ECO:0000256" key="8">
    <source>
        <dbReference type="SAM" id="Phobius"/>
    </source>
</evidence>
<evidence type="ECO:0000256" key="4">
    <source>
        <dbReference type="ARBA" id="ARBA00022692"/>
    </source>
</evidence>
<keyword evidence="3" id="KW-0808">Transferase</keyword>
<feature type="compositionally biased region" description="Polar residues" evidence="7">
    <location>
        <begin position="137"/>
        <end position="152"/>
    </location>
</feature>
<evidence type="ECO:0000256" key="2">
    <source>
        <dbReference type="ARBA" id="ARBA00007282"/>
    </source>
</evidence>
<name>A0AAN7TMH8_9PEZI</name>
<organism evidence="10 11">
    <name type="scientific">Meristemomyces frigidus</name>
    <dbReference type="NCBI Taxonomy" id="1508187"/>
    <lineage>
        <taxon>Eukaryota</taxon>
        <taxon>Fungi</taxon>
        <taxon>Dikarya</taxon>
        <taxon>Ascomycota</taxon>
        <taxon>Pezizomycotina</taxon>
        <taxon>Dothideomycetes</taxon>
        <taxon>Dothideomycetidae</taxon>
        <taxon>Mycosphaerellales</taxon>
        <taxon>Teratosphaeriaceae</taxon>
        <taxon>Meristemomyces</taxon>
    </lineage>
</organism>
<protein>
    <recommendedName>
        <fullName evidence="9">Wax synthase domain-containing protein</fullName>
    </recommendedName>
</protein>
<comment type="subcellular location">
    <subcellularLocation>
        <location evidence="1">Membrane</location>
        <topology evidence="1">Multi-pass membrane protein</topology>
    </subcellularLocation>
</comment>
<gene>
    <name evidence="10" type="ORF">LTR62_007459</name>
</gene>
<dbReference type="GO" id="GO:0016020">
    <property type="term" value="C:membrane"/>
    <property type="evidence" value="ECO:0007669"/>
    <property type="project" value="UniProtKB-SubCell"/>
</dbReference>
<feature type="transmembrane region" description="Helical" evidence="8">
    <location>
        <begin position="401"/>
        <end position="421"/>
    </location>
</feature>
<dbReference type="Proteomes" id="UP001310890">
    <property type="component" value="Unassembled WGS sequence"/>
</dbReference>
<dbReference type="AlphaFoldDB" id="A0AAN7TMH8"/>
<comment type="caution">
    <text evidence="10">The sequence shown here is derived from an EMBL/GenBank/DDBJ whole genome shotgun (WGS) entry which is preliminary data.</text>
</comment>
<dbReference type="EMBL" id="JAVRRL010000007">
    <property type="protein sequence ID" value="KAK5116785.1"/>
    <property type="molecule type" value="Genomic_DNA"/>
</dbReference>
<evidence type="ECO:0000256" key="6">
    <source>
        <dbReference type="ARBA" id="ARBA00023136"/>
    </source>
</evidence>
<evidence type="ECO:0000259" key="9">
    <source>
        <dbReference type="Pfam" id="PF13813"/>
    </source>
</evidence>
<feature type="domain" description="Wax synthase" evidence="9">
    <location>
        <begin position="351"/>
        <end position="437"/>
    </location>
</feature>
<feature type="transmembrane region" description="Helical" evidence="8">
    <location>
        <begin position="251"/>
        <end position="273"/>
    </location>
</feature>
<dbReference type="PANTHER" id="PTHR31595">
    <property type="entry name" value="LONG-CHAIN-ALCOHOL O-FATTY-ACYLTRANSFERASE 3-RELATED"/>
    <property type="match status" value="1"/>
</dbReference>
<comment type="similarity">
    <text evidence="2">Belongs to the wax synthase family.</text>
</comment>
<dbReference type="InterPro" id="IPR032805">
    <property type="entry name" value="Wax_synthase_dom"/>
</dbReference>
<reference evidence="10" key="1">
    <citation type="submission" date="2023-08" db="EMBL/GenBank/DDBJ databases">
        <title>Black Yeasts Isolated from many extreme environments.</title>
        <authorList>
            <person name="Coleine C."/>
            <person name="Stajich J.E."/>
            <person name="Selbmann L."/>
        </authorList>
    </citation>
    <scope>NUCLEOTIDE SEQUENCE</scope>
    <source>
        <strain evidence="10">CCFEE 5401</strain>
    </source>
</reference>
<dbReference type="Pfam" id="PF13813">
    <property type="entry name" value="MBOAT_2"/>
    <property type="match status" value="1"/>
</dbReference>
<dbReference type="GO" id="GO:0006629">
    <property type="term" value="P:lipid metabolic process"/>
    <property type="evidence" value="ECO:0007669"/>
    <property type="project" value="InterPro"/>
</dbReference>
<feature type="transmembrane region" description="Helical" evidence="8">
    <location>
        <begin position="86"/>
        <end position="108"/>
    </location>
</feature>
<accession>A0AAN7TMH8</accession>
<feature type="transmembrane region" description="Helical" evidence="8">
    <location>
        <begin position="62"/>
        <end position="80"/>
    </location>
</feature>
<evidence type="ECO:0000313" key="11">
    <source>
        <dbReference type="Proteomes" id="UP001310890"/>
    </source>
</evidence>
<keyword evidence="4 8" id="KW-0812">Transmembrane</keyword>
<keyword evidence="5 8" id="KW-1133">Transmembrane helix</keyword>
<dbReference type="InterPro" id="IPR044851">
    <property type="entry name" value="Wax_synthase"/>
</dbReference>
<evidence type="ECO:0000256" key="5">
    <source>
        <dbReference type="ARBA" id="ARBA00022989"/>
    </source>
</evidence>
<feature type="transmembrane region" description="Helical" evidence="8">
    <location>
        <begin position="32"/>
        <end position="50"/>
    </location>
</feature>
<keyword evidence="6 8" id="KW-0472">Membrane</keyword>
<evidence type="ECO:0000313" key="10">
    <source>
        <dbReference type="EMBL" id="KAK5116785.1"/>
    </source>
</evidence>
<dbReference type="PANTHER" id="PTHR31595:SF67">
    <property type="entry name" value="WAX SYNTHASE DOMAIN-CONTAINING PROTEIN"/>
    <property type="match status" value="1"/>
</dbReference>
<feature type="region of interest" description="Disordered" evidence="7">
    <location>
        <begin position="126"/>
        <end position="154"/>
    </location>
</feature>
<dbReference type="GO" id="GO:0008374">
    <property type="term" value="F:O-acyltransferase activity"/>
    <property type="evidence" value="ECO:0007669"/>
    <property type="project" value="InterPro"/>
</dbReference>
<evidence type="ECO:0000256" key="7">
    <source>
        <dbReference type="SAM" id="MobiDB-lite"/>
    </source>
</evidence>